<feature type="region of interest" description="Disordered" evidence="1">
    <location>
        <begin position="73"/>
        <end position="128"/>
    </location>
</feature>
<evidence type="ECO:0008006" key="5">
    <source>
        <dbReference type="Google" id="ProtNLM"/>
    </source>
</evidence>
<feature type="compositionally biased region" description="Polar residues" evidence="1">
    <location>
        <begin position="373"/>
        <end position="390"/>
    </location>
</feature>
<keyword evidence="4" id="KW-1185">Reference proteome</keyword>
<protein>
    <recommendedName>
        <fullName evidence="5">Smooth muscle caldesmon</fullName>
    </recommendedName>
</protein>
<feature type="compositionally biased region" description="Polar residues" evidence="1">
    <location>
        <begin position="154"/>
        <end position="191"/>
    </location>
</feature>
<dbReference type="RefSeq" id="WP_195717979.1">
    <property type="nucleotide sequence ID" value="NZ_CP064056.1"/>
</dbReference>
<evidence type="ECO:0000313" key="4">
    <source>
        <dbReference type="Proteomes" id="UP000594455"/>
    </source>
</evidence>
<evidence type="ECO:0000313" key="3">
    <source>
        <dbReference type="EMBL" id="QPM76166.1"/>
    </source>
</evidence>
<accession>A0A7T1B1V9</accession>
<feature type="compositionally biased region" description="Low complexity" evidence="1">
    <location>
        <begin position="307"/>
        <end position="341"/>
    </location>
</feature>
<feature type="transmembrane region" description="Helical" evidence="2">
    <location>
        <begin position="30"/>
        <end position="49"/>
    </location>
</feature>
<keyword evidence="2" id="KW-0472">Membrane</keyword>
<feature type="compositionally biased region" description="Low complexity" evidence="1">
    <location>
        <begin position="197"/>
        <end position="218"/>
    </location>
</feature>
<dbReference type="Proteomes" id="UP000594455">
    <property type="component" value="Chromosome"/>
</dbReference>
<feature type="region of interest" description="Disordered" evidence="1">
    <location>
        <begin position="143"/>
        <end position="233"/>
    </location>
</feature>
<dbReference type="EMBL" id="CP064056">
    <property type="protein sequence ID" value="QPM76166.1"/>
    <property type="molecule type" value="Genomic_DNA"/>
</dbReference>
<evidence type="ECO:0000256" key="2">
    <source>
        <dbReference type="SAM" id="Phobius"/>
    </source>
</evidence>
<evidence type="ECO:0000256" key="1">
    <source>
        <dbReference type="SAM" id="MobiDB-lite"/>
    </source>
</evidence>
<reference evidence="3 4" key="1">
    <citation type="submission" date="2020-10" db="EMBL/GenBank/DDBJ databases">
        <title>Closed genome sequences of Staphylococcus lloydii sp. nov. and Staphylococcus durrellii sp. nov. Isolated from Captive Fruit Bats (Pteropus livingstonii).</title>
        <authorList>
            <person name="Fountain K."/>
        </authorList>
    </citation>
    <scope>NUCLEOTIDE SEQUENCE [LARGE SCALE GENOMIC DNA]</scope>
    <source>
        <strain evidence="3 4">23_2_7_LY</strain>
    </source>
</reference>
<keyword evidence="2" id="KW-1133">Transmembrane helix</keyword>
<feature type="region of interest" description="Disordered" evidence="1">
    <location>
        <begin position="307"/>
        <end position="422"/>
    </location>
</feature>
<feature type="compositionally biased region" description="Basic and acidic residues" evidence="1">
    <location>
        <begin position="406"/>
        <end position="422"/>
    </location>
</feature>
<keyword evidence="2" id="KW-0812">Transmembrane</keyword>
<sequence length="422" mass="44911">MTYYNRDNYERNLERYEVPEEYNNEDRSNFVYGFVIGAVIGTAIGLVTTKSKRNKGFEQSTSEFRSSIIKQSEEQRQQAENEVNNIKSTVSDSEISAQKAAIQEEASENNLSNPAKHEPTDNSSNSAATVGGVAVGATAGTTAGLAANKDNTDKQQQPTEGTPSNKELNAQQNAIQKESSQNDLADPSVSNDDNKTAAVGAGAVASNANDNKAATDSTQQDDDTVASTEESNKVSANKLALAAKEKHEAMYNDSVVAQNTKQLLQPEQPTQGKFDGDVPNLVTKSINVKEDDFKLTDSKGAAAAAAGTATVGGAAGTASVTSDNEKTSNNANATTKENNNSGSVASDSAEKRVEQTHETVVFKNGHIVHDKASNNLANNSKVEASDSNVESSKETNYKKNRPTHKNSGEKASSKIDKKTFND</sequence>
<feature type="compositionally biased region" description="Polar residues" evidence="1">
    <location>
        <begin position="80"/>
        <end position="96"/>
    </location>
</feature>
<name>A0A7T1B1V9_9STAP</name>
<dbReference type="AlphaFoldDB" id="A0A7T1B1V9"/>
<gene>
    <name evidence="3" type="ORF">ISP08_05585</name>
</gene>
<feature type="compositionally biased region" description="Basic and acidic residues" evidence="1">
    <location>
        <begin position="348"/>
        <end position="357"/>
    </location>
</feature>
<proteinExistence type="predicted"/>
<organism evidence="3 4">
    <name type="scientific">Staphylococcus lloydii</name>
    <dbReference type="NCBI Taxonomy" id="2781774"/>
    <lineage>
        <taxon>Bacteria</taxon>
        <taxon>Bacillati</taxon>
        <taxon>Bacillota</taxon>
        <taxon>Bacilli</taxon>
        <taxon>Bacillales</taxon>
        <taxon>Staphylococcaceae</taxon>
        <taxon>Staphylococcus</taxon>
    </lineage>
</organism>
<dbReference type="KEGG" id="sllo:ISP08_05585"/>